<sequence>MSSTDRPLGEGDLRQLLKLYRTEISMAVDDVFPLLHGLADHDVVTEEMFKETLSLKEQEGSHKAFHAMLTWLLNRDSSSIQDFWRVLFKDYNLERYSKLQPIQSSFPKDVDLSRQRRGRKPPPSSKTLVQHKQQPKRKAPEERDSPQPAQPLLKCNSNPGTLPKAKAVKKPEGVEIQRFPLGNGIQSMAASVQRAVTVSSSELPMSCGAVEGILIKQVFESGGSKKCVKVGGEFYAPSKFEEPGGKNKSRSLKPSVRAKGFEGPQYNGELKINSQSSLHGTPVHTMDQTLHQKNDDECAVCRDGGELICCDGCPKAFHLACLVPPLTEIPSGTWRCISCSTGKVKQDQHIEEERAREPPSETQKGLYGQRAAGDRERILIKEPTPGSDASFTFKQPLPPAPSHSPMPVVMPASTLQLLSSLGLERQLKLTVGERCGVCRGGGDMTYCAQCFKAFHAHCHFPAQAERLSETLLCKSCSGSSGTSGLEGTVTSNNPALRAVKEVLNANDPDDNFFTTAIRPHGIFGPRDLQLVPILIQAAKSGKMKFMIGDGKNLVDFTFVENVVHGHILAAEHLHKDSPLCGKAFHITNDEPVPFWSFMSRILTGLNYDAPKYQIPYWVAYYLALLLSLVLLLLSPLITIKPTFTPMRVALAGTFHYYSCERAKRDMGYKPVVSLDEAVERTIQSYSHLRRAK</sequence>
<dbReference type="InterPro" id="IPR036291">
    <property type="entry name" value="NAD(P)-bd_dom_sf"/>
</dbReference>
<dbReference type="InterPro" id="IPR019787">
    <property type="entry name" value="Znf_PHD-finger"/>
</dbReference>
<dbReference type="SMART" id="SM00258">
    <property type="entry name" value="SAND"/>
    <property type="match status" value="1"/>
</dbReference>
<dbReference type="GO" id="GO:0000981">
    <property type="term" value="F:DNA-binding transcription factor activity, RNA polymerase II-specific"/>
    <property type="evidence" value="ECO:0007669"/>
    <property type="project" value="TreeGrafter"/>
</dbReference>
<dbReference type="CDD" id="cd15539">
    <property type="entry name" value="PHD1_AIRE"/>
    <property type="match status" value="1"/>
</dbReference>
<dbReference type="Gene3D" id="3.10.390.10">
    <property type="entry name" value="SAND domain-like"/>
    <property type="match status" value="1"/>
</dbReference>
<dbReference type="InterPro" id="IPR008087">
    <property type="entry name" value="AIRE"/>
</dbReference>
<keyword evidence="4" id="KW-0862">Zinc</keyword>
<dbReference type="InterPro" id="IPR013083">
    <property type="entry name" value="Znf_RING/FYVE/PHD"/>
</dbReference>
<dbReference type="CDD" id="cd15540">
    <property type="entry name" value="PHD2_AIRE"/>
    <property type="match status" value="1"/>
</dbReference>
<keyword evidence="2" id="KW-0479">Metal-binding</keyword>
<dbReference type="FunFam" id="3.10.390.10:FF:000006">
    <property type="entry name" value="Autoimmune regulator"/>
    <property type="match status" value="1"/>
</dbReference>
<dbReference type="Pfam" id="PF00628">
    <property type="entry name" value="PHD"/>
    <property type="match status" value="1"/>
</dbReference>
<keyword evidence="8" id="KW-1133">Transmembrane helix</keyword>
<dbReference type="InterPro" id="IPR010919">
    <property type="entry name" value="SAND-like_dom_sf"/>
</dbReference>
<dbReference type="GO" id="GO:0005634">
    <property type="term" value="C:nucleus"/>
    <property type="evidence" value="ECO:0007669"/>
    <property type="project" value="InterPro"/>
</dbReference>
<dbReference type="GO" id="GO:0006959">
    <property type="term" value="P:humoral immune response"/>
    <property type="evidence" value="ECO:0007669"/>
    <property type="project" value="InterPro"/>
</dbReference>
<dbReference type="GO" id="GO:0006694">
    <property type="term" value="P:steroid biosynthetic process"/>
    <property type="evidence" value="ECO:0007669"/>
    <property type="project" value="InterPro"/>
</dbReference>
<dbReference type="Proteomes" id="UP000297703">
    <property type="component" value="Unassembled WGS sequence"/>
</dbReference>
<dbReference type="GO" id="GO:0005737">
    <property type="term" value="C:cytoplasm"/>
    <property type="evidence" value="ECO:0007669"/>
    <property type="project" value="InterPro"/>
</dbReference>
<evidence type="ECO:0000256" key="4">
    <source>
        <dbReference type="ARBA" id="ARBA00022833"/>
    </source>
</evidence>
<dbReference type="FunFam" id="3.30.40.10:FF:000374">
    <property type="entry name" value="Autoimmune regulator"/>
    <property type="match status" value="1"/>
</dbReference>
<dbReference type="GO" id="GO:0045182">
    <property type="term" value="F:translation regulator activity"/>
    <property type="evidence" value="ECO:0007669"/>
    <property type="project" value="InterPro"/>
</dbReference>
<evidence type="ECO:0000256" key="6">
    <source>
        <dbReference type="PROSITE-ProRule" id="PRU00146"/>
    </source>
</evidence>
<reference evidence="12 13" key="1">
    <citation type="submission" date="2019-04" db="EMBL/GenBank/DDBJ databases">
        <title>Draft genome of the big-headed turtle Platysternon megacephalum.</title>
        <authorList>
            <person name="Gong S."/>
        </authorList>
    </citation>
    <scope>NUCLEOTIDE SEQUENCE [LARGE SCALE GENOMIC DNA]</scope>
    <source>
        <strain evidence="12">DO16091913</strain>
        <tissue evidence="12">Muscle</tissue>
    </source>
</reference>
<dbReference type="PROSITE" id="PS01359">
    <property type="entry name" value="ZF_PHD_1"/>
    <property type="match status" value="1"/>
</dbReference>
<dbReference type="SUPFAM" id="SSF51735">
    <property type="entry name" value="NAD(P)-binding Rossmann-fold domains"/>
    <property type="match status" value="1"/>
</dbReference>
<dbReference type="SUPFAM" id="SSF63763">
    <property type="entry name" value="SAND domain-like"/>
    <property type="match status" value="1"/>
</dbReference>
<dbReference type="AlphaFoldDB" id="A0A4D9E0C4"/>
<keyword evidence="13" id="KW-1185">Reference proteome</keyword>
<feature type="region of interest" description="Disordered" evidence="7">
    <location>
        <begin position="107"/>
        <end position="167"/>
    </location>
</feature>
<dbReference type="GO" id="GO:0016616">
    <property type="term" value="F:oxidoreductase activity, acting on the CH-OH group of donors, NAD or NADP as acceptor"/>
    <property type="evidence" value="ECO:0007669"/>
    <property type="project" value="InterPro"/>
</dbReference>
<evidence type="ECO:0000256" key="7">
    <source>
        <dbReference type="SAM" id="MobiDB-lite"/>
    </source>
</evidence>
<protein>
    <submittedName>
        <fullName evidence="12">Autoimmune regulator</fullName>
    </submittedName>
</protein>
<dbReference type="PROSITE" id="PS50016">
    <property type="entry name" value="ZF_PHD_2"/>
    <property type="match status" value="1"/>
</dbReference>
<evidence type="ECO:0000256" key="3">
    <source>
        <dbReference type="ARBA" id="ARBA00022771"/>
    </source>
</evidence>
<evidence type="ECO:0000256" key="2">
    <source>
        <dbReference type="ARBA" id="ARBA00022723"/>
    </source>
</evidence>
<dbReference type="InterPro" id="IPR001965">
    <property type="entry name" value="Znf_PHD"/>
</dbReference>
<accession>A0A4D9E0C4</accession>
<feature type="compositionally biased region" description="Basic and acidic residues" evidence="7">
    <location>
        <begin position="348"/>
        <end position="359"/>
    </location>
</feature>
<dbReference type="Gene3D" id="3.40.50.720">
    <property type="entry name" value="NAD(P)-binding Rossmann-like Domain"/>
    <property type="match status" value="1"/>
</dbReference>
<evidence type="ECO:0000256" key="1">
    <source>
        <dbReference type="ARBA" id="ARBA00022553"/>
    </source>
</evidence>
<feature type="transmembrane region" description="Helical" evidence="8">
    <location>
        <begin position="617"/>
        <end position="637"/>
    </location>
</feature>
<dbReference type="InterPro" id="IPR002225">
    <property type="entry name" value="3Beta_OHSteriod_DH/Estase"/>
</dbReference>
<evidence type="ECO:0000259" key="9">
    <source>
        <dbReference type="PROSITE" id="PS50016"/>
    </source>
</evidence>
<organism evidence="12 13">
    <name type="scientific">Platysternon megacephalum</name>
    <name type="common">big-headed turtle</name>
    <dbReference type="NCBI Taxonomy" id="55544"/>
    <lineage>
        <taxon>Eukaryota</taxon>
        <taxon>Metazoa</taxon>
        <taxon>Chordata</taxon>
        <taxon>Craniata</taxon>
        <taxon>Vertebrata</taxon>
        <taxon>Euteleostomi</taxon>
        <taxon>Archelosauria</taxon>
        <taxon>Testudinata</taxon>
        <taxon>Testudines</taxon>
        <taxon>Cryptodira</taxon>
        <taxon>Durocryptodira</taxon>
        <taxon>Testudinoidea</taxon>
        <taxon>Platysternidae</taxon>
        <taxon>Platysternon</taxon>
    </lineage>
</organism>
<keyword evidence="8" id="KW-0812">Transmembrane</keyword>
<evidence type="ECO:0000259" key="10">
    <source>
        <dbReference type="PROSITE" id="PS50864"/>
    </source>
</evidence>
<dbReference type="Gene3D" id="3.30.40.10">
    <property type="entry name" value="Zinc/RING finger domain, C3HC4 (zinc finger)"/>
    <property type="match status" value="2"/>
</dbReference>
<proteinExistence type="predicted"/>
<dbReference type="InterPro" id="IPR004865">
    <property type="entry name" value="HSR_dom"/>
</dbReference>
<dbReference type="SUPFAM" id="SSF57903">
    <property type="entry name" value="FYVE/PHD zinc finger"/>
    <property type="match status" value="2"/>
</dbReference>
<evidence type="ECO:0000313" key="13">
    <source>
        <dbReference type="Proteomes" id="UP000297703"/>
    </source>
</evidence>
<feature type="domain" description="HSR" evidence="11">
    <location>
        <begin position="1"/>
        <end position="111"/>
    </location>
</feature>
<evidence type="ECO:0000256" key="5">
    <source>
        <dbReference type="ARBA" id="ARBA00023125"/>
    </source>
</evidence>
<dbReference type="InterPro" id="IPR043563">
    <property type="entry name" value="Sp110/Sp140/Sp140L-like"/>
</dbReference>
<dbReference type="GO" id="GO:0008270">
    <property type="term" value="F:zinc ion binding"/>
    <property type="evidence" value="ECO:0007669"/>
    <property type="project" value="UniProtKB-KW"/>
</dbReference>
<dbReference type="STRING" id="55544.A0A4D9E0C4"/>
<keyword evidence="1" id="KW-0597">Phosphoprotein</keyword>
<evidence type="ECO:0000259" key="11">
    <source>
        <dbReference type="PROSITE" id="PS51414"/>
    </source>
</evidence>
<evidence type="ECO:0000313" key="12">
    <source>
        <dbReference type="EMBL" id="TFK03946.1"/>
    </source>
</evidence>
<dbReference type="EMBL" id="QXTE01000149">
    <property type="protein sequence ID" value="TFK03946.1"/>
    <property type="molecule type" value="Genomic_DNA"/>
</dbReference>
<dbReference type="OrthoDB" id="787137at2759"/>
<dbReference type="InterPro" id="IPR042580">
    <property type="entry name" value="AIRE_PHD2"/>
</dbReference>
<dbReference type="GO" id="GO:0003677">
    <property type="term" value="F:DNA binding"/>
    <property type="evidence" value="ECO:0007669"/>
    <property type="project" value="UniProtKB-KW"/>
</dbReference>
<dbReference type="PRINTS" id="PR01711">
    <property type="entry name" value="AIREGULATOR"/>
</dbReference>
<comment type="caution">
    <text evidence="12">The sequence shown here is derived from an EMBL/GenBank/DDBJ whole genome shotgun (WGS) entry which is preliminary data.</text>
</comment>
<feature type="domain" description="PHD-type" evidence="9">
    <location>
        <begin position="295"/>
        <end position="342"/>
    </location>
</feature>
<name>A0A4D9E0C4_9SAUR</name>
<keyword evidence="8" id="KW-0472">Membrane</keyword>
<keyword evidence="5" id="KW-0238">DNA-binding</keyword>
<dbReference type="InterPro" id="IPR000770">
    <property type="entry name" value="SAND_dom"/>
</dbReference>
<gene>
    <name evidence="12" type="ORF">DR999_PMT13618</name>
</gene>
<dbReference type="SMART" id="SM00249">
    <property type="entry name" value="PHD"/>
    <property type="match status" value="2"/>
</dbReference>
<dbReference type="Pfam" id="PF01342">
    <property type="entry name" value="SAND"/>
    <property type="match status" value="1"/>
</dbReference>
<keyword evidence="3 6" id="KW-0863">Zinc-finger</keyword>
<dbReference type="PANTHER" id="PTHR46386">
    <property type="entry name" value="NUCLEAR BODY PROTEIN SP140"/>
    <property type="match status" value="1"/>
</dbReference>
<dbReference type="InterPro" id="IPR011011">
    <property type="entry name" value="Znf_FYVE_PHD"/>
</dbReference>
<dbReference type="PANTHER" id="PTHR46386:SF11">
    <property type="entry name" value="AUTOIMMUNE REGULATOR"/>
    <property type="match status" value="1"/>
</dbReference>
<dbReference type="Pfam" id="PF01073">
    <property type="entry name" value="3Beta_HSD"/>
    <property type="match status" value="1"/>
</dbReference>
<reference evidence="12 13" key="2">
    <citation type="submission" date="2019-04" db="EMBL/GenBank/DDBJ databases">
        <title>The genome sequence of big-headed turtle.</title>
        <authorList>
            <person name="Gong S."/>
        </authorList>
    </citation>
    <scope>NUCLEOTIDE SEQUENCE [LARGE SCALE GENOMIC DNA]</scope>
    <source>
        <strain evidence="12">DO16091913</strain>
        <tissue evidence="12">Muscle</tissue>
    </source>
</reference>
<dbReference type="InterPro" id="IPR019786">
    <property type="entry name" value="Zinc_finger_PHD-type_CS"/>
</dbReference>
<evidence type="ECO:0000256" key="8">
    <source>
        <dbReference type="SAM" id="Phobius"/>
    </source>
</evidence>
<dbReference type="Pfam" id="PF03172">
    <property type="entry name" value="HSR"/>
    <property type="match status" value="1"/>
</dbReference>
<feature type="region of interest" description="Disordered" evidence="7">
    <location>
        <begin position="348"/>
        <end position="369"/>
    </location>
</feature>
<feature type="domain" description="SAND" evidence="10">
    <location>
        <begin position="193"/>
        <end position="279"/>
    </location>
</feature>
<dbReference type="PROSITE" id="PS51414">
    <property type="entry name" value="HSR"/>
    <property type="match status" value="1"/>
</dbReference>
<dbReference type="PROSITE" id="PS50864">
    <property type="entry name" value="SAND"/>
    <property type="match status" value="1"/>
</dbReference>